<dbReference type="InterPro" id="IPR036928">
    <property type="entry name" value="AS_sf"/>
</dbReference>
<dbReference type="Pfam" id="PF01425">
    <property type="entry name" value="Amidase"/>
    <property type="match status" value="1"/>
</dbReference>
<dbReference type="PANTHER" id="PTHR46072:SF1">
    <property type="entry name" value="AMIDASE"/>
    <property type="match status" value="1"/>
</dbReference>
<evidence type="ECO:0000256" key="6">
    <source>
        <dbReference type="SAM" id="MobiDB-lite"/>
    </source>
</evidence>
<evidence type="ECO:0000259" key="7">
    <source>
        <dbReference type="Pfam" id="PF01425"/>
    </source>
</evidence>
<comment type="caution">
    <text evidence="8">The sequence shown here is derived from an EMBL/GenBank/DDBJ whole genome shotgun (WGS) entry which is preliminary data.</text>
</comment>
<feature type="domain" description="Amidase" evidence="7">
    <location>
        <begin position="106"/>
        <end position="576"/>
    </location>
</feature>
<evidence type="ECO:0000256" key="2">
    <source>
        <dbReference type="ARBA" id="ARBA00009199"/>
    </source>
</evidence>
<name>A0A9Q0B023_9PEZI</name>
<feature type="active site" description="Acyl-ester intermediate" evidence="5">
    <location>
        <position position="260"/>
    </location>
</feature>
<evidence type="ECO:0000313" key="9">
    <source>
        <dbReference type="Proteomes" id="UP001056436"/>
    </source>
</evidence>
<comment type="similarity">
    <text evidence="2">Belongs to the amidase family.</text>
</comment>
<protein>
    <recommendedName>
        <fullName evidence="3">amidase</fullName>
        <ecNumber evidence="3">3.5.1.4</ecNumber>
    </recommendedName>
</protein>
<dbReference type="EC" id="3.5.1.4" evidence="3"/>
<dbReference type="Gene3D" id="3.90.1300.10">
    <property type="entry name" value="Amidase signature (AS) domain"/>
    <property type="match status" value="1"/>
</dbReference>
<keyword evidence="4" id="KW-0378">Hydrolase</keyword>
<feature type="region of interest" description="Disordered" evidence="6">
    <location>
        <begin position="1"/>
        <end position="33"/>
    </location>
</feature>
<dbReference type="InterPro" id="IPR020556">
    <property type="entry name" value="Amidase_CS"/>
</dbReference>
<organism evidence="8 9">
    <name type="scientific">Colletotrichum abscissum</name>
    <dbReference type="NCBI Taxonomy" id="1671311"/>
    <lineage>
        <taxon>Eukaryota</taxon>
        <taxon>Fungi</taxon>
        <taxon>Dikarya</taxon>
        <taxon>Ascomycota</taxon>
        <taxon>Pezizomycotina</taxon>
        <taxon>Sordariomycetes</taxon>
        <taxon>Hypocreomycetidae</taxon>
        <taxon>Glomerellales</taxon>
        <taxon>Glomerellaceae</taxon>
        <taxon>Colletotrichum</taxon>
        <taxon>Colletotrichum acutatum species complex</taxon>
    </lineage>
</organism>
<dbReference type="SUPFAM" id="SSF75304">
    <property type="entry name" value="Amidase signature (AS) enzymes"/>
    <property type="match status" value="1"/>
</dbReference>
<feature type="active site" description="Charge relay system" evidence="5">
    <location>
        <position position="161"/>
    </location>
</feature>
<dbReference type="PROSITE" id="PS00571">
    <property type="entry name" value="AMIDASES"/>
    <property type="match status" value="1"/>
</dbReference>
<dbReference type="PANTHER" id="PTHR46072">
    <property type="entry name" value="AMIDASE-RELATED-RELATED"/>
    <property type="match status" value="1"/>
</dbReference>
<dbReference type="GO" id="GO:0004040">
    <property type="term" value="F:amidase activity"/>
    <property type="evidence" value="ECO:0007669"/>
    <property type="project" value="UniProtKB-EC"/>
</dbReference>
<dbReference type="Proteomes" id="UP001056436">
    <property type="component" value="Unassembled WGS sequence"/>
</dbReference>
<dbReference type="InterPro" id="IPR023631">
    <property type="entry name" value="Amidase_dom"/>
</dbReference>
<reference evidence="8" key="1">
    <citation type="submission" date="2019-01" db="EMBL/GenBank/DDBJ databases">
        <title>Colletotrichum abscissum LGMF1257.</title>
        <authorList>
            <person name="Baroncelli R."/>
        </authorList>
    </citation>
    <scope>NUCLEOTIDE SEQUENCE</scope>
    <source>
        <strain evidence="8">Ca142</strain>
    </source>
</reference>
<keyword evidence="9" id="KW-1185">Reference proteome</keyword>
<accession>A0A9Q0B023</accession>
<evidence type="ECO:0000313" key="8">
    <source>
        <dbReference type="EMBL" id="KAI3536222.1"/>
    </source>
</evidence>
<gene>
    <name evidence="8" type="ORF">CABS02_12597</name>
</gene>
<dbReference type="PIRSF" id="PIRSF001221">
    <property type="entry name" value="Amidase_fungi"/>
    <property type="match status" value="1"/>
</dbReference>
<feature type="active site" description="Charge relay system" evidence="5">
    <location>
        <position position="236"/>
    </location>
</feature>
<dbReference type="AlphaFoldDB" id="A0A9Q0B023"/>
<proteinExistence type="inferred from homology"/>
<dbReference type="OrthoDB" id="6428749at2759"/>
<dbReference type="EMBL" id="SDAQ01000125">
    <property type="protein sequence ID" value="KAI3536222.1"/>
    <property type="molecule type" value="Genomic_DNA"/>
</dbReference>
<evidence type="ECO:0000256" key="1">
    <source>
        <dbReference type="ARBA" id="ARBA00001311"/>
    </source>
</evidence>
<evidence type="ECO:0000256" key="5">
    <source>
        <dbReference type="PIRSR" id="PIRSR001221-1"/>
    </source>
</evidence>
<sequence length="601" mass="65726">MGDNQDQPFTSESEGSTRLPTIKPGINTQTPTPPWKLRVAQKRAEQYAKIPVGWRIDQTVPPPKDTDTFLRSSGVLSAEELACTEVEDIQVLLEQIATRKLSAVQVLKAFAKRAAIAQQLVKCCTELIFEEALKRAKALDVHLEWTGSVVGPLHGLPVSLKDIFDVKGFDSTIGWVNLIGKPSKENSVLSDVLIAQGAVLFVKTNVAQALMLSDSYNHVFKQSLNSLNCELISGGSSGGEAALVGCHGSLVGIGTDTGGSIRIPAALQGLYGLKPTVGRLPFEESRWDGSKWKFIAPPVAGLLAFSLSTIETFMDGILSCEPWRSDPTLLPIPWGKELAAKPDKPLKIGYYINDNVVRIQPPIERAVRAVVDSLTAAGHTLIEWDPTSLAEAYKDCTTATFADGGESHRMLSEASGEPLAKGLLVGTEEDKLSVAKSRHLAAKKLKYEQEYLKRWNEAGVDALITPVAPWVGMRPRVWARSKPHVEYTSHWNWLDYAALTIPVMRAESDGASSQQWTDHVPCNKSDEINYQLCKHSYGIASQRAVHTNEKLDDFEQMRGMPVGVQIIGGKYGEENCISVAKVVKDALEVETLKSTKHNIVV</sequence>
<evidence type="ECO:0000256" key="4">
    <source>
        <dbReference type="ARBA" id="ARBA00022801"/>
    </source>
</evidence>
<comment type="catalytic activity">
    <reaction evidence="1">
        <text>a monocarboxylic acid amide + H2O = a monocarboxylate + NH4(+)</text>
        <dbReference type="Rhea" id="RHEA:12020"/>
        <dbReference type="ChEBI" id="CHEBI:15377"/>
        <dbReference type="ChEBI" id="CHEBI:28938"/>
        <dbReference type="ChEBI" id="CHEBI:35757"/>
        <dbReference type="ChEBI" id="CHEBI:83628"/>
        <dbReference type="EC" id="3.5.1.4"/>
    </reaction>
</comment>
<evidence type="ECO:0000256" key="3">
    <source>
        <dbReference type="ARBA" id="ARBA00012922"/>
    </source>
</evidence>
<feature type="compositionally biased region" description="Polar residues" evidence="6">
    <location>
        <begin position="1"/>
        <end position="19"/>
    </location>
</feature>